<feature type="signal peptide" evidence="1">
    <location>
        <begin position="1"/>
        <end position="20"/>
    </location>
</feature>
<dbReference type="OrthoDB" id="547680at2"/>
<keyword evidence="1" id="KW-0732">Signal</keyword>
<feature type="chain" id="PRO_5006601095" evidence="1">
    <location>
        <begin position="21"/>
        <end position="276"/>
    </location>
</feature>
<evidence type="ECO:0000313" key="2">
    <source>
        <dbReference type="EMBL" id="ALO42834.1"/>
    </source>
</evidence>
<accession>A0A0S2K4F9</accession>
<keyword evidence="3" id="KW-1185">Reference proteome</keyword>
<evidence type="ECO:0000313" key="3">
    <source>
        <dbReference type="Proteomes" id="UP000061457"/>
    </source>
</evidence>
<dbReference type="KEGG" id="pphe:PP2015_2338"/>
<dbReference type="AlphaFoldDB" id="A0A0S2K4F9"/>
<dbReference type="PATRIC" id="fig|161398.10.peg.2388"/>
<reference evidence="2 3" key="1">
    <citation type="submission" date="2015-11" db="EMBL/GenBank/DDBJ databases">
        <authorList>
            <person name="Zhang Y."/>
            <person name="Guo Z."/>
        </authorList>
    </citation>
    <scope>NUCLEOTIDE SEQUENCE [LARGE SCALE GENOMIC DNA]</scope>
    <source>
        <strain evidence="2 3">KCTC 12086</strain>
    </source>
</reference>
<organism evidence="2 3">
    <name type="scientific">Pseudoalteromonas phenolica</name>
    <dbReference type="NCBI Taxonomy" id="161398"/>
    <lineage>
        <taxon>Bacteria</taxon>
        <taxon>Pseudomonadati</taxon>
        <taxon>Pseudomonadota</taxon>
        <taxon>Gammaproteobacteria</taxon>
        <taxon>Alteromonadales</taxon>
        <taxon>Pseudoalteromonadaceae</taxon>
        <taxon>Pseudoalteromonas</taxon>
    </lineage>
</organism>
<sequence length="276" mass="31491">MKSWIIALCLNACFCFSACAEQTVRITSGADPYVIALLNHTLSYQNEVHTLDFVKNIPTQNRAIRLLGAENGIDVFWSVTSDEREKQALAVRIPIVKGVLGYRLGVIKKSRLEFFTKLRSDGELKKLRYGLRTDWPDTVIFKDNDFNVLEYSQENSGYDLLEASRIDVLPIDALFANDIANMSDLTIDPAHVFYYPSAVYFFVDKNNKTLYQKLKVGLDKSIEDGSFDTLFNRHFENELAELALDKRQKITLVNTLLPASAPIHTTKYWYNNNQGK</sequence>
<protein>
    <submittedName>
        <fullName evidence="2">Uncharacterized protein</fullName>
    </submittedName>
</protein>
<proteinExistence type="predicted"/>
<dbReference type="RefSeq" id="WP_058030538.1">
    <property type="nucleotide sequence ID" value="NZ_CP013187.1"/>
</dbReference>
<evidence type="ECO:0000256" key="1">
    <source>
        <dbReference type="SAM" id="SignalP"/>
    </source>
</evidence>
<dbReference type="STRING" id="161398.PP2015_2338"/>
<dbReference type="EMBL" id="CP013187">
    <property type="protein sequence ID" value="ALO42834.1"/>
    <property type="molecule type" value="Genomic_DNA"/>
</dbReference>
<gene>
    <name evidence="2" type="ORF">PP2015_2338</name>
</gene>
<dbReference type="Proteomes" id="UP000061457">
    <property type="component" value="Chromosome I"/>
</dbReference>
<dbReference type="Gene3D" id="3.40.190.10">
    <property type="entry name" value="Periplasmic binding protein-like II"/>
    <property type="match status" value="2"/>
</dbReference>
<dbReference type="SUPFAM" id="SSF53850">
    <property type="entry name" value="Periplasmic binding protein-like II"/>
    <property type="match status" value="1"/>
</dbReference>
<name>A0A0S2K4F9_9GAMM</name>